<evidence type="ECO:0000313" key="1">
    <source>
        <dbReference type="EMBL" id="KAF2474338.1"/>
    </source>
</evidence>
<name>A0ACB6R668_9PLEO</name>
<sequence>MVLTLCQAQQRHFSPSLFSCLPPLFFIPYCYDLKRRTHPGRSMGGHGNGNQPRGWYGHSVSRPELSLTVITVIRVISRNIYSRRSTSTTSSIHWLPLNTLARSTTDTVLVFPTVVPPPHQLRPTEGLRPLSSLKQLESLTPNLSGLLTIPRAKRDFILLVKDTGGFEELHSVNGQEILKNFDDATTNPYKEKVDEFIELERKKDPYLRPPTVCNLNAPQKFNLVETIIIDLRQDGSKNMKQYRNLGHISTERGCLLTKELLVRKYSSIDRAGLPTLPCIKGLGHKTLTELLNLRVLNRVTYHLELYQNMGVPADWDLESFCLASSLNTTSTDTLRKSGIGSSSAPFRKARFGSADVDATAAGLTQILHASIKVRRNRGVNHVAETFGRQHKRNSFQGQITELGVKKQRNWGSILRLVLTSSFPYIADHLKTPAAYFVPFAHDSTRRNEQNSSSNIAAPNIQQHFTSSTIMSLCVCLPRVAGANWIKRIWRIDPWIGLIMKAEISSRHRWYSVILYQRMLLDYLNLGNLKYSTSQATIVRVRAEASKIVLDPSSSSNVDDHRVQTMKSLGFNSRSNLEIYLSFFFALLNNFLQFNISINLQTCCRVSSSGFLPFWSNVDSIAISCSYRYESDF</sequence>
<accession>A0ACB6R668</accession>
<keyword evidence="2" id="KW-1185">Reference proteome</keyword>
<evidence type="ECO:0000313" key="2">
    <source>
        <dbReference type="Proteomes" id="UP000799755"/>
    </source>
</evidence>
<protein>
    <submittedName>
        <fullName evidence="1">Uncharacterized protein</fullName>
    </submittedName>
</protein>
<dbReference type="EMBL" id="MU003498">
    <property type="protein sequence ID" value="KAF2474338.1"/>
    <property type="molecule type" value="Genomic_DNA"/>
</dbReference>
<dbReference type="Proteomes" id="UP000799755">
    <property type="component" value="Unassembled WGS sequence"/>
</dbReference>
<comment type="caution">
    <text evidence="1">The sequence shown here is derived from an EMBL/GenBank/DDBJ whole genome shotgun (WGS) entry which is preliminary data.</text>
</comment>
<reference evidence="1" key="1">
    <citation type="journal article" date="2020" name="Stud. Mycol.">
        <title>101 Dothideomycetes genomes: a test case for predicting lifestyles and emergence of pathogens.</title>
        <authorList>
            <person name="Haridas S."/>
            <person name="Albert R."/>
            <person name="Binder M."/>
            <person name="Bloem J."/>
            <person name="Labutti K."/>
            <person name="Salamov A."/>
            <person name="Andreopoulos B."/>
            <person name="Baker S."/>
            <person name="Barry K."/>
            <person name="Bills G."/>
            <person name="Bluhm B."/>
            <person name="Cannon C."/>
            <person name="Castanera R."/>
            <person name="Culley D."/>
            <person name="Daum C."/>
            <person name="Ezra D."/>
            <person name="Gonzalez J."/>
            <person name="Henrissat B."/>
            <person name="Kuo A."/>
            <person name="Liang C."/>
            <person name="Lipzen A."/>
            <person name="Lutzoni F."/>
            <person name="Magnuson J."/>
            <person name="Mondo S."/>
            <person name="Nolan M."/>
            <person name="Ohm R."/>
            <person name="Pangilinan J."/>
            <person name="Park H.-J."/>
            <person name="Ramirez L."/>
            <person name="Alfaro M."/>
            <person name="Sun H."/>
            <person name="Tritt A."/>
            <person name="Yoshinaga Y."/>
            <person name="Zwiers L.-H."/>
            <person name="Turgeon B."/>
            <person name="Goodwin S."/>
            <person name="Spatafora J."/>
            <person name="Crous P."/>
            <person name="Grigoriev I."/>
        </authorList>
    </citation>
    <scope>NUCLEOTIDE SEQUENCE</scope>
    <source>
        <strain evidence="1">ATCC 200398</strain>
    </source>
</reference>
<gene>
    <name evidence="1" type="ORF">BDR25DRAFT_351887</name>
</gene>
<organism evidence="1 2">
    <name type="scientific">Lindgomyces ingoldianus</name>
    <dbReference type="NCBI Taxonomy" id="673940"/>
    <lineage>
        <taxon>Eukaryota</taxon>
        <taxon>Fungi</taxon>
        <taxon>Dikarya</taxon>
        <taxon>Ascomycota</taxon>
        <taxon>Pezizomycotina</taxon>
        <taxon>Dothideomycetes</taxon>
        <taxon>Pleosporomycetidae</taxon>
        <taxon>Pleosporales</taxon>
        <taxon>Lindgomycetaceae</taxon>
        <taxon>Lindgomyces</taxon>
    </lineage>
</organism>
<proteinExistence type="predicted"/>